<accession>A0A2P2N7J8</accession>
<dbReference type="EMBL" id="GGEC01057977">
    <property type="protein sequence ID" value="MBX38461.1"/>
    <property type="molecule type" value="Transcribed_RNA"/>
</dbReference>
<proteinExistence type="predicted"/>
<dbReference type="AlphaFoldDB" id="A0A2P2N7J8"/>
<evidence type="ECO:0000313" key="1">
    <source>
        <dbReference type="EMBL" id="MBX38461.1"/>
    </source>
</evidence>
<protein>
    <submittedName>
        <fullName evidence="1">Uncharacterized protein</fullName>
    </submittedName>
</protein>
<reference evidence="1" key="1">
    <citation type="submission" date="2018-02" db="EMBL/GenBank/DDBJ databases">
        <title>Rhizophora mucronata_Transcriptome.</title>
        <authorList>
            <person name="Meera S.P."/>
            <person name="Sreeshan A."/>
            <person name="Augustine A."/>
        </authorList>
    </citation>
    <scope>NUCLEOTIDE SEQUENCE</scope>
    <source>
        <tissue evidence="1">Leaf</tissue>
    </source>
</reference>
<organism evidence="1">
    <name type="scientific">Rhizophora mucronata</name>
    <name type="common">Asiatic mangrove</name>
    <dbReference type="NCBI Taxonomy" id="61149"/>
    <lineage>
        <taxon>Eukaryota</taxon>
        <taxon>Viridiplantae</taxon>
        <taxon>Streptophyta</taxon>
        <taxon>Embryophyta</taxon>
        <taxon>Tracheophyta</taxon>
        <taxon>Spermatophyta</taxon>
        <taxon>Magnoliopsida</taxon>
        <taxon>eudicotyledons</taxon>
        <taxon>Gunneridae</taxon>
        <taxon>Pentapetalae</taxon>
        <taxon>rosids</taxon>
        <taxon>fabids</taxon>
        <taxon>Malpighiales</taxon>
        <taxon>Rhizophoraceae</taxon>
        <taxon>Rhizophora</taxon>
    </lineage>
</organism>
<sequence length="16" mass="1801">MCSLSHFGLLSAFLQF</sequence>
<name>A0A2P2N7J8_RHIMU</name>